<reference evidence="1 2" key="1">
    <citation type="submission" date="2016-08" db="EMBL/GenBank/DDBJ databases">
        <title>Salinivibrio phage SMHB1.</title>
        <authorList>
            <person name="Olonade I.T."/>
            <person name="van Zyl L.J."/>
            <person name="Trindade M.I."/>
        </authorList>
    </citation>
    <scope>NUCLEOTIDE SEQUENCE [LARGE SCALE GENOMIC DNA]</scope>
</reference>
<protein>
    <submittedName>
        <fullName evidence="1">Uncharacterized protein</fullName>
    </submittedName>
</protein>
<gene>
    <name evidence="1" type="primary">PP_00010</name>
</gene>
<dbReference type="EMBL" id="KX774374">
    <property type="protein sequence ID" value="AOY11815.1"/>
    <property type="molecule type" value="Genomic_DNA"/>
</dbReference>
<organism evidence="1 2">
    <name type="scientific">Salinivibrio phage SMHB1</name>
    <dbReference type="NCBI Taxonomy" id="1897436"/>
    <lineage>
        <taxon>Viruses</taxon>
        <taxon>Duplodnaviria</taxon>
        <taxon>Heunggongvirae</taxon>
        <taxon>Uroviricota</taxon>
        <taxon>Caudoviricetes</taxon>
        <taxon>Peduoviridae</taxon>
        <taxon>Playavirus</taxon>
        <taxon>Playavirus SMHB1</taxon>
    </lineage>
</organism>
<dbReference type="GeneID" id="54977045"/>
<keyword evidence="2" id="KW-1185">Reference proteome</keyword>
<dbReference type="Proteomes" id="UP000225897">
    <property type="component" value="Segment"/>
</dbReference>
<name>A0A1D9C9P4_9CAUD</name>
<proteinExistence type="predicted"/>
<sequence length="134" mass="14953">MSQAENISNQHKALSLRVITGRPRNFAEWDAAIDEATAQPKTAAESIAEARALFGRSHRASQLRMAFNSLAAAERAMVLAAGGLDHHLHTWNFEDFDTADRDKLRVGLARLERIVNRFSTVLGPVKRLDKADFR</sequence>
<accession>A0A1D9C9P4</accession>
<dbReference type="RefSeq" id="YP_009786952.1">
    <property type="nucleotide sequence ID" value="NC_047775.1"/>
</dbReference>
<dbReference type="KEGG" id="vg:54977045"/>
<evidence type="ECO:0000313" key="1">
    <source>
        <dbReference type="EMBL" id="AOY11815.1"/>
    </source>
</evidence>
<evidence type="ECO:0000313" key="2">
    <source>
        <dbReference type="Proteomes" id="UP000225897"/>
    </source>
</evidence>